<name>J9GEL4_9ZZZZ</name>
<protein>
    <submittedName>
        <fullName evidence="1">Uncharacterized protein</fullName>
    </submittedName>
</protein>
<dbReference type="AlphaFoldDB" id="J9GEL4"/>
<sequence>MWFHICHHLFGGYSRGGYFLYAVPVFNLANPRPAGNTS</sequence>
<evidence type="ECO:0000313" key="1">
    <source>
        <dbReference type="EMBL" id="EJX05344.1"/>
    </source>
</evidence>
<reference evidence="1" key="1">
    <citation type="journal article" date="2012" name="PLoS ONE">
        <title>Gene sets for utilization of primary and secondary nutrition supplies in the distal gut of endangered iberian lynx.</title>
        <authorList>
            <person name="Alcaide M."/>
            <person name="Messina E."/>
            <person name="Richter M."/>
            <person name="Bargiela R."/>
            <person name="Peplies J."/>
            <person name="Huws S.A."/>
            <person name="Newbold C.J."/>
            <person name="Golyshin P.N."/>
            <person name="Simon M.A."/>
            <person name="Lopez G."/>
            <person name="Yakimov M.M."/>
            <person name="Ferrer M."/>
        </authorList>
    </citation>
    <scope>NUCLEOTIDE SEQUENCE</scope>
</reference>
<accession>J9GEL4</accession>
<gene>
    <name evidence="1" type="ORF">EVA_06546</name>
</gene>
<dbReference type="EMBL" id="AMCI01001499">
    <property type="protein sequence ID" value="EJX05344.1"/>
    <property type="molecule type" value="Genomic_DNA"/>
</dbReference>
<organism evidence="1">
    <name type="scientific">gut metagenome</name>
    <dbReference type="NCBI Taxonomy" id="749906"/>
    <lineage>
        <taxon>unclassified sequences</taxon>
        <taxon>metagenomes</taxon>
        <taxon>organismal metagenomes</taxon>
    </lineage>
</organism>
<comment type="caution">
    <text evidence="1">The sequence shown here is derived from an EMBL/GenBank/DDBJ whole genome shotgun (WGS) entry which is preliminary data.</text>
</comment>
<proteinExistence type="predicted"/>